<evidence type="ECO:0000259" key="2">
    <source>
        <dbReference type="Pfam" id="PF22768"/>
    </source>
</evidence>
<dbReference type="Pfam" id="PF22768">
    <property type="entry name" value="SPP1_Dit"/>
    <property type="match status" value="1"/>
</dbReference>
<dbReference type="Pfam" id="PF05709">
    <property type="entry name" value="Sipho_tail"/>
    <property type="match status" value="1"/>
</dbReference>
<name>A0A8S5PHT8_9CAUD</name>
<dbReference type="Gene3D" id="2.40.30.200">
    <property type="match status" value="1"/>
</dbReference>
<accession>A0A8S5PHT8</accession>
<dbReference type="Gene3D" id="2.60.120.860">
    <property type="match status" value="1"/>
</dbReference>
<feature type="domain" description="Siphovirus-type tail component RIFT-related" evidence="1">
    <location>
        <begin position="32"/>
        <end position="133"/>
    </location>
</feature>
<evidence type="ECO:0000259" key="1">
    <source>
        <dbReference type="Pfam" id="PF05709"/>
    </source>
</evidence>
<evidence type="ECO:0000313" key="3">
    <source>
        <dbReference type="EMBL" id="DAE05748.1"/>
    </source>
</evidence>
<dbReference type="InterPro" id="IPR008841">
    <property type="entry name" value="Siphovirus-type_tail_N"/>
</dbReference>
<proteinExistence type="predicted"/>
<organism evidence="3">
    <name type="scientific">Myoviridae sp. ctsNT17</name>
    <dbReference type="NCBI Taxonomy" id="2825191"/>
    <lineage>
        <taxon>Viruses</taxon>
        <taxon>Duplodnaviria</taxon>
        <taxon>Heunggongvirae</taxon>
        <taxon>Uroviricota</taxon>
        <taxon>Caudoviricetes</taxon>
    </lineage>
</organism>
<reference evidence="3" key="1">
    <citation type="journal article" date="2021" name="Proc. Natl. Acad. Sci. U.S.A.">
        <title>A Catalog of Tens of Thousands of Viruses from Human Metagenomes Reveals Hidden Associations with Chronic Diseases.</title>
        <authorList>
            <person name="Tisza M.J."/>
            <person name="Buck C.B."/>
        </authorList>
    </citation>
    <scope>NUCLEOTIDE SEQUENCE</scope>
    <source>
        <strain evidence="3">CtsNT17</strain>
    </source>
</reference>
<feature type="domain" description="Siphovirus-type tail component C-terminal" evidence="2">
    <location>
        <begin position="186"/>
        <end position="280"/>
    </location>
</feature>
<dbReference type="InterPro" id="IPR054738">
    <property type="entry name" value="Siphovirus-type_tail_C"/>
</dbReference>
<sequence length="294" mass="32840">MRTWERLIYTNTRGESLELSRASMYHVNFKDVSGLSDVKTQIYSTSAMGQDGSTYIGSRLEPRDIEIAGHMHTTDKSEAGRLRRQMLKLLTHTGTLTYIADNIERSIDVVLDSAPTFSRQDPIYHSFTLAFACLDPYWHTPTETRNDIALWEAGMEFPADSGLELNADWEIGSRSASQIVQVYNAGDVETGLRVEFRATGGVSNPKILDLGTGEYLRFKVSMQAGDVLTVSTGYANKYATLTRAGVQTDALRYLDTQSTFIQLAPDLSDIKYDADTGLSNLEVTLWHHDRYLGV</sequence>
<protein>
    <submittedName>
        <fullName evidence="3">Tail protein</fullName>
    </submittedName>
</protein>
<dbReference type="EMBL" id="BK015416">
    <property type="protein sequence ID" value="DAE05748.1"/>
    <property type="molecule type" value="Genomic_DNA"/>
</dbReference>